<dbReference type="RefSeq" id="WP_110312359.1">
    <property type="nucleotide sequence ID" value="NZ_QICL01000037.1"/>
</dbReference>
<feature type="transmembrane region" description="Helical" evidence="7">
    <location>
        <begin position="6"/>
        <end position="26"/>
    </location>
</feature>
<dbReference type="OrthoDB" id="1933776at2"/>
<evidence type="ECO:0000256" key="5">
    <source>
        <dbReference type="ARBA" id="ARBA00022777"/>
    </source>
</evidence>
<dbReference type="GO" id="GO:0005886">
    <property type="term" value="C:plasma membrane"/>
    <property type="evidence" value="ECO:0007669"/>
    <property type="project" value="TreeGrafter"/>
</dbReference>
<keyword evidence="3" id="KW-0597">Phosphoprotein</keyword>
<evidence type="ECO:0000256" key="6">
    <source>
        <dbReference type="ARBA" id="ARBA00023012"/>
    </source>
</evidence>
<dbReference type="PRINTS" id="PR00344">
    <property type="entry name" value="BCTRLSENSOR"/>
</dbReference>
<evidence type="ECO:0000256" key="2">
    <source>
        <dbReference type="ARBA" id="ARBA00012438"/>
    </source>
</evidence>
<evidence type="ECO:0000256" key="3">
    <source>
        <dbReference type="ARBA" id="ARBA00022553"/>
    </source>
</evidence>
<dbReference type="InterPro" id="IPR003594">
    <property type="entry name" value="HATPase_dom"/>
</dbReference>
<dbReference type="EC" id="2.7.13.3" evidence="2"/>
<comment type="catalytic activity">
    <reaction evidence="1">
        <text>ATP + protein L-histidine = ADP + protein N-phospho-L-histidine.</text>
        <dbReference type="EC" id="2.7.13.3"/>
    </reaction>
</comment>
<evidence type="ECO:0000313" key="10">
    <source>
        <dbReference type="Proteomes" id="UP000247973"/>
    </source>
</evidence>
<dbReference type="SMART" id="SM00387">
    <property type="entry name" value="HATPase_c"/>
    <property type="match status" value="1"/>
</dbReference>
<name>A0A2V3PQG2_9BACT</name>
<dbReference type="Gene3D" id="1.10.287.130">
    <property type="match status" value="1"/>
</dbReference>
<feature type="transmembrane region" description="Helical" evidence="7">
    <location>
        <begin position="175"/>
        <end position="196"/>
    </location>
</feature>
<comment type="caution">
    <text evidence="9">The sequence shown here is derived from an EMBL/GenBank/DDBJ whole genome shotgun (WGS) entry which is preliminary data.</text>
</comment>
<dbReference type="PANTHER" id="PTHR45453:SF1">
    <property type="entry name" value="PHOSPHATE REGULON SENSOR PROTEIN PHOR"/>
    <property type="match status" value="1"/>
</dbReference>
<reference evidence="9 10" key="1">
    <citation type="submission" date="2018-03" db="EMBL/GenBank/DDBJ databases">
        <title>Genomic Encyclopedia of Archaeal and Bacterial Type Strains, Phase II (KMG-II): from individual species to whole genera.</title>
        <authorList>
            <person name="Goeker M."/>
        </authorList>
    </citation>
    <scope>NUCLEOTIDE SEQUENCE [LARGE SCALE GENOMIC DNA]</scope>
    <source>
        <strain evidence="9 10">DSM 100214</strain>
    </source>
</reference>
<sequence>MNNHHIKLFTGVALIAVFVLQAIWLYNTYSVLGDDLQNKLDKTFSQSIEKEIYYRLNNKDRDITGESVEGASPDLDSYLNALYFNEFLYSHNIPFDFKRLDSIFNNELVKDVGVLNYSLELLDNKDQTIKKVYNRIHEDLLNPFFIKTMPIRLDKSELVRVSIESPYKIIFQKMLLLLIASLVIGLIIIYCIFSQIKIITKQDRIAEIRQDFTHAMIHDMKNPITTILMGINALKGGKLNDKELLKEQYYNIISNESEHLLGLTNKILTIAQFEEKRVTLSKDNIDIRLMFDNLMEKYKLDSEESIQIITEYNDVSEIYADEGYMYEAFNNLIDNAVKYSKGNVVISIICSKDISNTTIKIKDNGIGISLKDQKRIFEKFERIHLSKRKHISGFGLGLNFVYQVVTAHEGDIKLNSVLNSYSEFAVIIPNKKNDKTSVN</sequence>
<dbReference type="InterPro" id="IPR004358">
    <property type="entry name" value="Sig_transdc_His_kin-like_C"/>
</dbReference>
<keyword evidence="5 9" id="KW-0418">Kinase</keyword>
<evidence type="ECO:0000313" key="9">
    <source>
        <dbReference type="EMBL" id="PXV59340.1"/>
    </source>
</evidence>
<dbReference type="SMART" id="SM00388">
    <property type="entry name" value="HisKA"/>
    <property type="match status" value="1"/>
</dbReference>
<dbReference type="InterPro" id="IPR050351">
    <property type="entry name" value="BphY/WalK/GraS-like"/>
</dbReference>
<dbReference type="SUPFAM" id="SSF55874">
    <property type="entry name" value="ATPase domain of HSP90 chaperone/DNA topoisomerase II/histidine kinase"/>
    <property type="match status" value="1"/>
</dbReference>
<dbReference type="PANTHER" id="PTHR45453">
    <property type="entry name" value="PHOSPHATE REGULON SENSOR PROTEIN PHOR"/>
    <property type="match status" value="1"/>
</dbReference>
<dbReference type="GO" id="GO:0004721">
    <property type="term" value="F:phosphoprotein phosphatase activity"/>
    <property type="evidence" value="ECO:0007669"/>
    <property type="project" value="TreeGrafter"/>
</dbReference>
<dbReference type="InterPro" id="IPR036890">
    <property type="entry name" value="HATPase_C_sf"/>
</dbReference>
<dbReference type="AlphaFoldDB" id="A0A2V3PQG2"/>
<dbReference type="InterPro" id="IPR005467">
    <property type="entry name" value="His_kinase_dom"/>
</dbReference>
<dbReference type="Pfam" id="PF02518">
    <property type="entry name" value="HATPase_c"/>
    <property type="match status" value="1"/>
</dbReference>
<organism evidence="9 10">
    <name type="scientific">Dysgonomonas alginatilytica</name>
    <dbReference type="NCBI Taxonomy" id="1605892"/>
    <lineage>
        <taxon>Bacteria</taxon>
        <taxon>Pseudomonadati</taxon>
        <taxon>Bacteroidota</taxon>
        <taxon>Bacteroidia</taxon>
        <taxon>Bacteroidales</taxon>
        <taxon>Dysgonomonadaceae</taxon>
        <taxon>Dysgonomonas</taxon>
    </lineage>
</organism>
<keyword evidence="10" id="KW-1185">Reference proteome</keyword>
<keyword evidence="4" id="KW-0808">Transferase</keyword>
<keyword evidence="6" id="KW-0902">Two-component regulatory system</keyword>
<gene>
    <name evidence="9" type="ORF">CLV62_1376</name>
</gene>
<keyword evidence="7" id="KW-1133">Transmembrane helix</keyword>
<evidence type="ECO:0000256" key="7">
    <source>
        <dbReference type="SAM" id="Phobius"/>
    </source>
</evidence>
<keyword evidence="7" id="KW-0812">Transmembrane</keyword>
<evidence type="ECO:0000256" key="4">
    <source>
        <dbReference type="ARBA" id="ARBA00022679"/>
    </source>
</evidence>
<protein>
    <recommendedName>
        <fullName evidence="2">histidine kinase</fullName>
        <ecNumber evidence="2">2.7.13.3</ecNumber>
    </recommendedName>
</protein>
<dbReference type="EMBL" id="QICL01000037">
    <property type="protein sequence ID" value="PXV59340.1"/>
    <property type="molecule type" value="Genomic_DNA"/>
</dbReference>
<dbReference type="PROSITE" id="PS50109">
    <property type="entry name" value="HIS_KIN"/>
    <property type="match status" value="1"/>
</dbReference>
<evidence type="ECO:0000259" key="8">
    <source>
        <dbReference type="PROSITE" id="PS50109"/>
    </source>
</evidence>
<accession>A0A2V3PQG2</accession>
<dbReference type="InterPro" id="IPR003661">
    <property type="entry name" value="HisK_dim/P_dom"/>
</dbReference>
<dbReference type="CDD" id="cd00075">
    <property type="entry name" value="HATPase"/>
    <property type="match status" value="1"/>
</dbReference>
<proteinExistence type="predicted"/>
<keyword evidence="7" id="KW-0472">Membrane</keyword>
<dbReference type="Pfam" id="PF00512">
    <property type="entry name" value="HisKA"/>
    <property type="match status" value="1"/>
</dbReference>
<evidence type="ECO:0000256" key="1">
    <source>
        <dbReference type="ARBA" id="ARBA00000085"/>
    </source>
</evidence>
<dbReference type="CDD" id="cd00082">
    <property type="entry name" value="HisKA"/>
    <property type="match status" value="1"/>
</dbReference>
<dbReference type="SUPFAM" id="SSF47384">
    <property type="entry name" value="Homodimeric domain of signal transducing histidine kinase"/>
    <property type="match status" value="1"/>
</dbReference>
<dbReference type="InterPro" id="IPR036097">
    <property type="entry name" value="HisK_dim/P_sf"/>
</dbReference>
<dbReference type="Proteomes" id="UP000247973">
    <property type="component" value="Unassembled WGS sequence"/>
</dbReference>
<dbReference type="GO" id="GO:0016036">
    <property type="term" value="P:cellular response to phosphate starvation"/>
    <property type="evidence" value="ECO:0007669"/>
    <property type="project" value="TreeGrafter"/>
</dbReference>
<dbReference type="Gene3D" id="3.30.565.10">
    <property type="entry name" value="Histidine kinase-like ATPase, C-terminal domain"/>
    <property type="match status" value="1"/>
</dbReference>
<dbReference type="GO" id="GO:0000155">
    <property type="term" value="F:phosphorelay sensor kinase activity"/>
    <property type="evidence" value="ECO:0007669"/>
    <property type="project" value="InterPro"/>
</dbReference>
<feature type="domain" description="Histidine kinase" evidence="8">
    <location>
        <begin position="215"/>
        <end position="432"/>
    </location>
</feature>